<dbReference type="GO" id="GO:0005739">
    <property type="term" value="C:mitochondrion"/>
    <property type="evidence" value="ECO:0007669"/>
    <property type="project" value="TreeGrafter"/>
</dbReference>
<dbReference type="EMBL" id="JAEUBE010000255">
    <property type="protein sequence ID" value="KAH3666484.1"/>
    <property type="molecule type" value="Genomic_DNA"/>
</dbReference>
<comment type="caution">
    <text evidence="2">The sequence shown here is derived from an EMBL/GenBank/DDBJ whole genome shotgun (WGS) entry which is preliminary data.</text>
</comment>
<dbReference type="PANTHER" id="PTHR21193:SF3">
    <property type="entry name" value="OXIDOREDUCTASE-LIKE DOMAIN-CONTAINING PROTEIN 1"/>
    <property type="match status" value="1"/>
</dbReference>
<reference evidence="2" key="2">
    <citation type="submission" date="2021-01" db="EMBL/GenBank/DDBJ databases">
        <authorList>
            <person name="Schikora-Tamarit M.A."/>
        </authorList>
    </citation>
    <scope>NUCLEOTIDE SEQUENCE</scope>
    <source>
        <strain evidence="2">CBS6075</strain>
    </source>
</reference>
<evidence type="ECO:0000313" key="3">
    <source>
        <dbReference type="Proteomes" id="UP000769157"/>
    </source>
</evidence>
<dbReference type="AlphaFoldDB" id="A0A9P8T5M6"/>
<sequence length="211" mass="24034">MLRISQKRLYSLSKPLLEADKSAFYRLMNKSKKASSSSNQPFGNSSLIFETRRKTDADNPDINIIFGFSGKNKSTKSSRRDVSYRAIQRNIAGVTVPKQPIEPDNCCMSGCANCVWELYNEDLQEWKQITKRAVNNLMAQGDNIKEKWPADFDPPPAYLPEKYIPDELKQNGITRKKEVEMPLGLQVFADLEKKLKSKRSHQTSPMATQQA</sequence>
<proteinExistence type="predicted"/>
<dbReference type="PANTHER" id="PTHR21193">
    <property type="entry name" value="OXIDOREDUCTASE-LIKE DOMAIN-CONTAINING PROTEIN 1"/>
    <property type="match status" value="1"/>
</dbReference>
<evidence type="ECO:0000259" key="1">
    <source>
        <dbReference type="Pfam" id="PF09791"/>
    </source>
</evidence>
<dbReference type="OrthoDB" id="10064411at2759"/>
<evidence type="ECO:0000313" key="2">
    <source>
        <dbReference type="EMBL" id="KAH3666484.1"/>
    </source>
</evidence>
<dbReference type="RefSeq" id="XP_046061615.1">
    <property type="nucleotide sequence ID" value="XM_046204459.1"/>
</dbReference>
<accession>A0A9P8T5M6</accession>
<dbReference type="GeneID" id="70235445"/>
<organism evidence="2 3">
    <name type="scientific">Ogataea philodendri</name>
    <dbReference type="NCBI Taxonomy" id="1378263"/>
    <lineage>
        <taxon>Eukaryota</taxon>
        <taxon>Fungi</taxon>
        <taxon>Dikarya</taxon>
        <taxon>Ascomycota</taxon>
        <taxon>Saccharomycotina</taxon>
        <taxon>Pichiomycetes</taxon>
        <taxon>Pichiales</taxon>
        <taxon>Pichiaceae</taxon>
        <taxon>Ogataea</taxon>
    </lineage>
</organism>
<dbReference type="Proteomes" id="UP000769157">
    <property type="component" value="Unassembled WGS sequence"/>
</dbReference>
<keyword evidence="3" id="KW-1185">Reference proteome</keyword>
<dbReference type="InterPro" id="IPR019180">
    <property type="entry name" value="Oxidoreductase-like_N"/>
</dbReference>
<dbReference type="InterPro" id="IPR039251">
    <property type="entry name" value="OXLD1"/>
</dbReference>
<gene>
    <name evidence="2" type="ORF">OGAPHI_003480</name>
</gene>
<reference evidence="2" key="1">
    <citation type="journal article" date="2021" name="Open Biol.">
        <title>Shared evolutionary footprints suggest mitochondrial oxidative damage underlies multiple complex I losses in fungi.</title>
        <authorList>
            <person name="Schikora-Tamarit M.A."/>
            <person name="Marcet-Houben M."/>
            <person name="Nosek J."/>
            <person name="Gabaldon T."/>
        </authorList>
    </citation>
    <scope>NUCLEOTIDE SEQUENCE</scope>
    <source>
        <strain evidence="2">CBS6075</strain>
    </source>
</reference>
<protein>
    <recommendedName>
        <fullName evidence="1">Oxidoreductase-like domain-containing protein</fullName>
    </recommendedName>
</protein>
<dbReference type="Pfam" id="PF09791">
    <property type="entry name" value="Oxidored-like"/>
    <property type="match status" value="1"/>
</dbReference>
<name>A0A9P8T5M6_9ASCO</name>
<feature type="domain" description="Oxidoreductase-like" evidence="1">
    <location>
        <begin position="91"/>
        <end position="133"/>
    </location>
</feature>